<dbReference type="InterPro" id="IPR011009">
    <property type="entry name" value="Kinase-like_dom_sf"/>
</dbReference>
<name>A0ABQ6JJT6_9ACTN</name>
<accession>A0ABQ6JJT6</accession>
<sequence length="138" mass="14669">MVDAALRIAGERADAADPASCVIVHGDPHPGNALRVRRPRAGAPAGVALVDPDGFVGDPAYDLGVVLRDWSVRLLADDDPAATLRRWSHRLAAATGHDEQVVYDWALLERVSTGLYVADLGADRVARPFLDVAARLVG</sequence>
<protein>
    <recommendedName>
        <fullName evidence="1">Aminoglycoside phosphotransferase domain-containing protein</fullName>
    </recommendedName>
</protein>
<dbReference type="EMBL" id="BSUZ01000001">
    <property type="protein sequence ID" value="GMA87678.1"/>
    <property type="molecule type" value="Genomic_DNA"/>
</dbReference>
<dbReference type="Gene3D" id="3.90.1200.10">
    <property type="match status" value="1"/>
</dbReference>
<evidence type="ECO:0000259" key="1">
    <source>
        <dbReference type="Pfam" id="PF01636"/>
    </source>
</evidence>
<dbReference type="Proteomes" id="UP001157017">
    <property type="component" value="Unassembled WGS sequence"/>
</dbReference>
<feature type="domain" description="Aminoglycoside phosphotransferase" evidence="1">
    <location>
        <begin position="14"/>
        <end position="75"/>
    </location>
</feature>
<dbReference type="Pfam" id="PF01636">
    <property type="entry name" value="APH"/>
    <property type="match status" value="1"/>
</dbReference>
<comment type="caution">
    <text evidence="2">The sequence shown here is derived from an EMBL/GenBank/DDBJ whole genome shotgun (WGS) entry which is preliminary data.</text>
</comment>
<keyword evidence="3" id="KW-1185">Reference proteome</keyword>
<gene>
    <name evidence="2" type="ORF">GCM10025868_29280</name>
</gene>
<dbReference type="InterPro" id="IPR002575">
    <property type="entry name" value="Aminoglycoside_PTrfase"/>
</dbReference>
<reference evidence="3" key="1">
    <citation type="journal article" date="2019" name="Int. J. Syst. Evol. Microbiol.">
        <title>The Global Catalogue of Microorganisms (GCM) 10K type strain sequencing project: providing services to taxonomists for standard genome sequencing and annotation.</title>
        <authorList>
            <consortium name="The Broad Institute Genomics Platform"/>
            <consortium name="The Broad Institute Genome Sequencing Center for Infectious Disease"/>
            <person name="Wu L."/>
            <person name="Ma J."/>
        </authorList>
    </citation>
    <scope>NUCLEOTIDE SEQUENCE [LARGE SCALE GENOMIC DNA]</scope>
    <source>
        <strain evidence="3">NBRC 108730</strain>
    </source>
</reference>
<proteinExistence type="predicted"/>
<dbReference type="SUPFAM" id="SSF56112">
    <property type="entry name" value="Protein kinase-like (PK-like)"/>
    <property type="match status" value="1"/>
</dbReference>
<evidence type="ECO:0000313" key="2">
    <source>
        <dbReference type="EMBL" id="GMA87678.1"/>
    </source>
</evidence>
<evidence type="ECO:0000313" key="3">
    <source>
        <dbReference type="Proteomes" id="UP001157017"/>
    </source>
</evidence>
<organism evidence="2 3">
    <name type="scientific">Angustibacter aerolatus</name>
    <dbReference type="NCBI Taxonomy" id="1162965"/>
    <lineage>
        <taxon>Bacteria</taxon>
        <taxon>Bacillati</taxon>
        <taxon>Actinomycetota</taxon>
        <taxon>Actinomycetes</taxon>
        <taxon>Kineosporiales</taxon>
        <taxon>Kineosporiaceae</taxon>
    </lineage>
</organism>